<gene>
    <name evidence="2" type="ORF">DCC35_10980</name>
</gene>
<reference evidence="2 3" key="1">
    <citation type="submission" date="2018-04" db="EMBL/GenBank/DDBJ databases">
        <title>Complete genome uncultured novel isolate.</title>
        <authorList>
            <person name="Merlino G."/>
        </authorList>
    </citation>
    <scope>NUCLEOTIDE SEQUENCE [LARGE SCALE GENOMIC DNA]</scope>
    <source>
        <strain evidence="3">R1DC9</strain>
    </source>
</reference>
<dbReference type="KEGG" id="fpf:DCC35_10980"/>
<keyword evidence="3" id="KW-1185">Reference proteome</keyword>
<name>A0A4D7JR49_9BACT</name>
<dbReference type="EMBL" id="CP028923">
    <property type="protein sequence ID" value="QCK15232.1"/>
    <property type="molecule type" value="Genomic_DNA"/>
</dbReference>
<dbReference type="OrthoDB" id="282393at2"/>
<dbReference type="InterPro" id="IPR019052">
    <property type="entry name" value="DUF2383"/>
</dbReference>
<dbReference type="Proteomes" id="UP000298616">
    <property type="component" value="Chromosome"/>
</dbReference>
<protein>
    <recommendedName>
        <fullName evidence="1">DUF2383 domain-containing protein</fullName>
    </recommendedName>
</protein>
<organism evidence="2 3">
    <name type="scientific">Mangrovivirga cuniculi</name>
    <dbReference type="NCBI Taxonomy" id="2715131"/>
    <lineage>
        <taxon>Bacteria</taxon>
        <taxon>Pseudomonadati</taxon>
        <taxon>Bacteroidota</taxon>
        <taxon>Cytophagia</taxon>
        <taxon>Cytophagales</taxon>
        <taxon>Mangrovivirgaceae</taxon>
        <taxon>Mangrovivirga</taxon>
    </lineage>
</organism>
<evidence type="ECO:0000259" key="1">
    <source>
        <dbReference type="Pfam" id="PF09537"/>
    </source>
</evidence>
<accession>A0A4D7JR49</accession>
<evidence type="ECO:0000313" key="3">
    <source>
        <dbReference type="Proteomes" id="UP000298616"/>
    </source>
</evidence>
<sequence>MDSFGYINDLKEIIEQNIDASQSYNLVSREEKNKILARTFNNQANRHKNFAYKLAEIAHVYDQSTIKNIRNGSIVDHYNNNWHDLEKALLTGTDQALINECIRLERLALTKYEELSSGYLPFDVQDEIDDQQNSIRDYIINLEKIAYELEQNSRI</sequence>
<evidence type="ECO:0000313" key="2">
    <source>
        <dbReference type="EMBL" id="QCK15232.1"/>
    </source>
</evidence>
<dbReference type="Pfam" id="PF09537">
    <property type="entry name" value="DUF2383"/>
    <property type="match status" value="1"/>
</dbReference>
<dbReference type="InterPro" id="IPR012347">
    <property type="entry name" value="Ferritin-like"/>
</dbReference>
<dbReference type="Gene3D" id="1.20.1260.10">
    <property type="match status" value="1"/>
</dbReference>
<feature type="domain" description="DUF2383" evidence="1">
    <location>
        <begin position="6"/>
        <end position="115"/>
    </location>
</feature>
<dbReference type="AlphaFoldDB" id="A0A4D7JR49"/>
<proteinExistence type="predicted"/>
<dbReference type="RefSeq" id="WP_137090817.1">
    <property type="nucleotide sequence ID" value="NZ_CP028923.1"/>
</dbReference>